<comment type="caution">
    <text evidence="1">The sequence shown here is derived from an EMBL/GenBank/DDBJ whole genome shotgun (WGS) entry which is preliminary data.</text>
</comment>
<dbReference type="RefSeq" id="XP_060322395.1">
    <property type="nucleotide sequence ID" value="XM_060468235.1"/>
</dbReference>
<dbReference type="EMBL" id="JAUEPS010000121">
    <property type="protein sequence ID" value="KAK0436835.1"/>
    <property type="molecule type" value="Genomic_DNA"/>
</dbReference>
<organism evidence="1 2">
    <name type="scientific">Armillaria tabescens</name>
    <name type="common">Ringless honey mushroom</name>
    <name type="synonym">Agaricus tabescens</name>
    <dbReference type="NCBI Taxonomy" id="1929756"/>
    <lineage>
        <taxon>Eukaryota</taxon>
        <taxon>Fungi</taxon>
        <taxon>Dikarya</taxon>
        <taxon>Basidiomycota</taxon>
        <taxon>Agaricomycotina</taxon>
        <taxon>Agaricomycetes</taxon>
        <taxon>Agaricomycetidae</taxon>
        <taxon>Agaricales</taxon>
        <taxon>Marasmiineae</taxon>
        <taxon>Physalacriaceae</taxon>
        <taxon>Desarmillaria</taxon>
    </lineage>
</organism>
<dbReference type="Proteomes" id="UP001175211">
    <property type="component" value="Unassembled WGS sequence"/>
</dbReference>
<feature type="non-terminal residue" evidence="1">
    <location>
        <position position="1"/>
    </location>
</feature>
<accession>A0AA39MKK3</accession>
<sequence>RYVSAKLQIFRVGDIVEAQCLMVFLRTNKGTARMKMILRALTLVNSNNSMVSNGIYKDNMG</sequence>
<keyword evidence="2" id="KW-1185">Reference proteome</keyword>
<reference evidence="1" key="1">
    <citation type="submission" date="2023-06" db="EMBL/GenBank/DDBJ databases">
        <authorList>
            <consortium name="Lawrence Berkeley National Laboratory"/>
            <person name="Ahrendt S."/>
            <person name="Sahu N."/>
            <person name="Indic B."/>
            <person name="Wong-Bajracharya J."/>
            <person name="Merenyi Z."/>
            <person name="Ke H.-M."/>
            <person name="Monk M."/>
            <person name="Kocsube S."/>
            <person name="Drula E."/>
            <person name="Lipzen A."/>
            <person name="Balint B."/>
            <person name="Henrissat B."/>
            <person name="Andreopoulos B."/>
            <person name="Martin F.M."/>
            <person name="Harder C.B."/>
            <person name="Rigling D."/>
            <person name="Ford K.L."/>
            <person name="Foster G.D."/>
            <person name="Pangilinan J."/>
            <person name="Papanicolaou A."/>
            <person name="Barry K."/>
            <person name="LaButti K."/>
            <person name="Viragh M."/>
            <person name="Koriabine M."/>
            <person name="Yan M."/>
            <person name="Riley R."/>
            <person name="Champramary S."/>
            <person name="Plett K.L."/>
            <person name="Tsai I.J."/>
            <person name="Slot J."/>
            <person name="Sipos G."/>
            <person name="Plett J."/>
            <person name="Nagy L.G."/>
            <person name="Grigoriev I.V."/>
        </authorList>
    </citation>
    <scope>NUCLEOTIDE SEQUENCE</scope>
    <source>
        <strain evidence="1">CCBAS 213</strain>
    </source>
</reference>
<evidence type="ECO:0000313" key="1">
    <source>
        <dbReference type="EMBL" id="KAK0436835.1"/>
    </source>
</evidence>
<dbReference type="AlphaFoldDB" id="A0AA39MKK3"/>
<gene>
    <name evidence="1" type="ORF">EV420DRAFT_1281031</name>
</gene>
<proteinExistence type="predicted"/>
<dbReference type="GeneID" id="85351783"/>
<protein>
    <submittedName>
        <fullName evidence="1">Uncharacterized protein</fullName>
    </submittedName>
</protein>
<evidence type="ECO:0000313" key="2">
    <source>
        <dbReference type="Proteomes" id="UP001175211"/>
    </source>
</evidence>
<name>A0AA39MKK3_ARMTA</name>